<dbReference type="Proteomes" id="UP001166286">
    <property type="component" value="Unassembled WGS sequence"/>
</dbReference>
<gene>
    <name evidence="2" type="ORF">JMJ35_004165</name>
</gene>
<dbReference type="AlphaFoldDB" id="A0AA39V5X5"/>
<evidence type="ECO:0000313" key="2">
    <source>
        <dbReference type="EMBL" id="KAK0513179.1"/>
    </source>
</evidence>
<name>A0AA39V5X5_9LECA</name>
<comment type="caution">
    <text evidence="2">The sequence shown here is derived from an EMBL/GenBank/DDBJ whole genome shotgun (WGS) entry which is preliminary data.</text>
</comment>
<dbReference type="EMBL" id="JAFEKC020000008">
    <property type="protein sequence ID" value="KAK0513179.1"/>
    <property type="molecule type" value="Genomic_DNA"/>
</dbReference>
<sequence>MRGKRVELQKAGVKKLGQQEDHNSYGRGGRAARGARGASRGARGGRAYLDFIQMVSCSDLYRHYVAPWHVLIQCFRARGEVQEIRRKRAQPYPQDQGSYIGIGGIIAIAHCLGWKYYGEWDELTASGAPSDDYIPSFPRNPFHKNGKPIRGITCHLGGNHNLPLLSPYGFTRLIHSIAGGELSVQDARSILRPILRVFQLRRVIASQVQLSGKQVVRVGAHMPRYTITTIELAMTALQAQAYYKVHEAYLRERDVVAHAASLTFLFRLSLLEHAIYESRIAPHELNHYWPADFYGDMDQPYEMDQPFSRAGQVYQKRVPLGFASKIYVNDGEKDMNGHVVAEGDEGWYYRWWCGIYCLMGDEGYIAGLHMVRGFWTTPVMTYGSRPSFKVGAKAVIQSSGFEESAVNYRTDNWDVASPELERLRAEAVAHHPNSCWESELCGE</sequence>
<organism evidence="2 3">
    <name type="scientific">Cladonia borealis</name>
    <dbReference type="NCBI Taxonomy" id="184061"/>
    <lineage>
        <taxon>Eukaryota</taxon>
        <taxon>Fungi</taxon>
        <taxon>Dikarya</taxon>
        <taxon>Ascomycota</taxon>
        <taxon>Pezizomycotina</taxon>
        <taxon>Lecanoromycetes</taxon>
        <taxon>OSLEUM clade</taxon>
        <taxon>Lecanoromycetidae</taxon>
        <taxon>Lecanorales</taxon>
        <taxon>Lecanorineae</taxon>
        <taxon>Cladoniaceae</taxon>
        <taxon>Cladonia</taxon>
    </lineage>
</organism>
<evidence type="ECO:0000256" key="1">
    <source>
        <dbReference type="SAM" id="MobiDB-lite"/>
    </source>
</evidence>
<evidence type="ECO:0000313" key="3">
    <source>
        <dbReference type="Proteomes" id="UP001166286"/>
    </source>
</evidence>
<proteinExistence type="predicted"/>
<feature type="compositionally biased region" description="Low complexity" evidence="1">
    <location>
        <begin position="32"/>
        <end position="41"/>
    </location>
</feature>
<feature type="region of interest" description="Disordered" evidence="1">
    <location>
        <begin position="1"/>
        <end position="41"/>
    </location>
</feature>
<reference evidence="2" key="1">
    <citation type="submission" date="2023-03" db="EMBL/GenBank/DDBJ databases">
        <title>Complete genome of Cladonia borealis.</title>
        <authorList>
            <person name="Park H."/>
        </authorList>
    </citation>
    <scope>NUCLEOTIDE SEQUENCE</scope>
    <source>
        <strain evidence="2">ANT050790</strain>
    </source>
</reference>
<protein>
    <submittedName>
        <fullName evidence="2">Uncharacterized protein</fullName>
    </submittedName>
</protein>
<keyword evidence="3" id="KW-1185">Reference proteome</keyword>
<accession>A0AA39V5X5</accession>